<dbReference type="EnsemblMetazoa" id="Aqu2.1.17549_001">
    <property type="protein sequence ID" value="Aqu2.1.17549_001"/>
    <property type="gene ID" value="Aqu2.1.17549"/>
</dbReference>
<dbReference type="AlphaFoldDB" id="A0A1X7TRI2"/>
<keyword evidence="3" id="KW-1185">Reference proteome</keyword>
<organism evidence="2">
    <name type="scientific">Amphimedon queenslandica</name>
    <name type="common">Sponge</name>
    <dbReference type="NCBI Taxonomy" id="400682"/>
    <lineage>
        <taxon>Eukaryota</taxon>
        <taxon>Metazoa</taxon>
        <taxon>Porifera</taxon>
        <taxon>Demospongiae</taxon>
        <taxon>Heteroscleromorpha</taxon>
        <taxon>Haplosclerida</taxon>
        <taxon>Niphatidae</taxon>
        <taxon>Amphimedon</taxon>
    </lineage>
</organism>
<dbReference type="EnsemblMetazoa" id="XM_011408676.2">
    <property type="protein sequence ID" value="XP_011406978.2"/>
    <property type="gene ID" value="LOC105314485"/>
</dbReference>
<name>A0A1X7TRI2_AMPQE</name>
<protein>
    <submittedName>
        <fullName evidence="2">Uncharacterized protein</fullName>
    </submittedName>
</protein>
<sequence>MGCGTSNTAAVAAGASDSSIVDSEEKKEQAWSNKQGSSNNKRRMEESSKSPGADQPKRAVSFPAEESSEMTDSDTSRPRLTRKDTPHVLSNLPAAPVMKTPELAVQREEGAGSTAAAATSLASPMKQKPEALKPLTVRQPLSLEGTESQIEFFKKMDKRIEQGPDYDEEKDTKK</sequence>
<feature type="region of interest" description="Disordered" evidence="1">
    <location>
        <begin position="1"/>
        <end position="140"/>
    </location>
</feature>
<dbReference type="KEGG" id="aqu:105314485"/>
<evidence type="ECO:0000313" key="3">
    <source>
        <dbReference type="Proteomes" id="UP000007879"/>
    </source>
</evidence>
<dbReference type="Proteomes" id="UP000007879">
    <property type="component" value="Unassembled WGS sequence"/>
</dbReference>
<dbReference type="InParanoid" id="A0A1X7TRI2"/>
<feature type="compositionally biased region" description="Low complexity" evidence="1">
    <location>
        <begin position="111"/>
        <end position="123"/>
    </location>
</feature>
<feature type="compositionally biased region" description="Polar residues" evidence="1">
    <location>
        <begin position="30"/>
        <end position="39"/>
    </location>
</feature>
<dbReference type="Pfam" id="PF15389">
    <property type="entry name" value="DUF4612"/>
    <property type="match status" value="1"/>
</dbReference>
<dbReference type="InterPro" id="IPR027967">
    <property type="entry name" value="DUF4612"/>
</dbReference>
<reference evidence="2" key="2">
    <citation type="submission" date="2017-05" db="UniProtKB">
        <authorList>
            <consortium name="EnsemblMetazoa"/>
        </authorList>
    </citation>
    <scope>IDENTIFICATION</scope>
</reference>
<gene>
    <name evidence="2" type="primary">105314485</name>
</gene>
<evidence type="ECO:0000256" key="1">
    <source>
        <dbReference type="SAM" id="MobiDB-lite"/>
    </source>
</evidence>
<evidence type="ECO:0000313" key="2">
    <source>
        <dbReference type="EnsemblMetazoa" id="Aqu2.1.17549_001"/>
    </source>
</evidence>
<feature type="compositionally biased region" description="Basic and acidic residues" evidence="1">
    <location>
        <begin position="74"/>
        <end position="86"/>
    </location>
</feature>
<dbReference type="OrthoDB" id="5919401at2759"/>
<reference evidence="3" key="1">
    <citation type="journal article" date="2010" name="Nature">
        <title>The Amphimedon queenslandica genome and the evolution of animal complexity.</title>
        <authorList>
            <person name="Srivastava M."/>
            <person name="Simakov O."/>
            <person name="Chapman J."/>
            <person name="Fahey B."/>
            <person name="Gauthier M.E."/>
            <person name="Mitros T."/>
            <person name="Richards G.S."/>
            <person name="Conaco C."/>
            <person name="Dacre M."/>
            <person name="Hellsten U."/>
            <person name="Larroux C."/>
            <person name="Putnam N.H."/>
            <person name="Stanke M."/>
            <person name="Adamska M."/>
            <person name="Darling A."/>
            <person name="Degnan S.M."/>
            <person name="Oakley T.H."/>
            <person name="Plachetzki D.C."/>
            <person name="Zhai Y."/>
            <person name="Adamski M."/>
            <person name="Calcino A."/>
            <person name="Cummins S.F."/>
            <person name="Goodstein D.M."/>
            <person name="Harris C."/>
            <person name="Jackson D.J."/>
            <person name="Leys S.P."/>
            <person name="Shu S."/>
            <person name="Woodcroft B.J."/>
            <person name="Vervoort M."/>
            <person name="Kosik K.S."/>
            <person name="Manning G."/>
            <person name="Degnan B.M."/>
            <person name="Rokhsar D.S."/>
        </authorList>
    </citation>
    <scope>NUCLEOTIDE SEQUENCE [LARGE SCALE GENOMIC DNA]</scope>
</reference>
<proteinExistence type="predicted"/>
<accession>A0A1X7TRI2</accession>